<name>A0A1S5V2N7_ELYCH</name>
<dbReference type="AlphaFoldDB" id="A0A1S5V2N7"/>
<proteinExistence type="predicted"/>
<dbReference type="EMBL" id="KY115607">
    <property type="protein sequence ID" value="AQN68908.1"/>
    <property type="molecule type" value="Genomic_DNA"/>
</dbReference>
<evidence type="ECO:0000313" key="2">
    <source>
        <dbReference type="EMBL" id="AQN68908.1"/>
    </source>
</evidence>
<feature type="compositionally biased region" description="Polar residues" evidence="1">
    <location>
        <begin position="1"/>
        <end position="30"/>
    </location>
</feature>
<reference evidence="2" key="1">
    <citation type="journal article" date="2016" name="Biol. Bull.">
        <title>A Preliminary Molecular and Phylogenetic Analysis of the Genome of a Novel Endogenous Retrovirus in the Sea Slug Elysia chlorotica.</title>
        <authorList>
            <person name="Pierce S.K."/>
            <person name="Mahadevan P."/>
            <person name="Massey S.E."/>
            <person name="Middlebrooks M.L."/>
        </authorList>
    </citation>
    <scope>NUCLEOTIDE SEQUENCE</scope>
    <source>
        <strain evidence="2">Tampa 2006</strain>
    </source>
</reference>
<protein>
    <submittedName>
        <fullName evidence="2">Uncharacterized protein</fullName>
    </submittedName>
</protein>
<evidence type="ECO:0000256" key="1">
    <source>
        <dbReference type="SAM" id="MobiDB-lite"/>
    </source>
</evidence>
<feature type="region of interest" description="Disordered" evidence="1">
    <location>
        <begin position="1"/>
        <end position="46"/>
    </location>
</feature>
<organism evidence="2">
    <name type="scientific">Elysia chlorotica</name>
    <name type="common">Eastern emerald elysia</name>
    <name type="synonym">Sea slug</name>
    <dbReference type="NCBI Taxonomy" id="188477"/>
    <lineage>
        <taxon>Eukaryota</taxon>
        <taxon>Metazoa</taxon>
        <taxon>Spiralia</taxon>
        <taxon>Lophotrochozoa</taxon>
        <taxon>Mollusca</taxon>
        <taxon>Gastropoda</taxon>
        <taxon>Heterobranchia</taxon>
        <taxon>Euthyneura</taxon>
        <taxon>Panpulmonata</taxon>
        <taxon>Sacoglossa</taxon>
        <taxon>Placobranchoidea</taxon>
        <taxon>Plakobranchidae</taxon>
        <taxon>Elysia</taxon>
    </lineage>
</organism>
<accession>A0A1S5V2N7</accession>
<sequence length="79" mass="8626">MVSTRSSATPSNHHPATNQSSQDNTTQRTRANLIPLGKSSQDLPRSLSHNQNFIRQWQKISKGLGGTIHVGESSQGRFG</sequence>